<feature type="compositionally biased region" description="Polar residues" evidence="3">
    <location>
        <begin position="798"/>
        <end position="809"/>
    </location>
</feature>
<dbReference type="PANTHER" id="PTHR23155:SF1076">
    <property type="entry name" value="LEUCINE-RICH REPEAT (LRR) FAMILY PROTEIN-RELATED"/>
    <property type="match status" value="1"/>
</dbReference>
<organism evidence="6 7">
    <name type="scientific">Thalictrum thalictroides</name>
    <name type="common">Rue-anemone</name>
    <name type="synonym">Anemone thalictroides</name>
    <dbReference type="NCBI Taxonomy" id="46969"/>
    <lineage>
        <taxon>Eukaryota</taxon>
        <taxon>Viridiplantae</taxon>
        <taxon>Streptophyta</taxon>
        <taxon>Embryophyta</taxon>
        <taxon>Tracheophyta</taxon>
        <taxon>Spermatophyta</taxon>
        <taxon>Magnoliopsida</taxon>
        <taxon>Ranunculales</taxon>
        <taxon>Ranunculaceae</taxon>
        <taxon>Thalictroideae</taxon>
        <taxon>Thalictrum</taxon>
    </lineage>
</organism>
<feature type="region of interest" description="Disordered" evidence="3">
    <location>
        <begin position="228"/>
        <end position="295"/>
    </location>
</feature>
<evidence type="ECO:0000256" key="1">
    <source>
        <dbReference type="ARBA" id="ARBA00022737"/>
    </source>
</evidence>
<dbReference type="PANTHER" id="PTHR23155">
    <property type="entry name" value="DISEASE RESISTANCE PROTEIN RP"/>
    <property type="match status" value="1"/>
</dbReference>
<dbReference type="Pfam" id="PF23598">
    <property type="entry name" value="LRR_14"/>
    <property type="match status" value="1"/>
</dbReference>
<feature type="compositionally biased region" description="Polar residues" evidence="3">
    <location>
        <begin position="664"/>
        <end position="717"/>
    </location>
</feature>
<protein>
    <submittedName>
        <fullName evidence="6">Disease resistance rpp13-like protein</fullName>
    </submittedName>
</protein>
<dbReference type="InterPro" id="IPR055414">
    <property type="entry name" value="LRR_R13L4/SHOC2-like"/>
</dbReference>
<name>A0A7J6VF71_THATH</name>
<evidence type="ECO:0000256" key="2">
    <source>
        <dbReference type="ARBA" id="ARBA00022821"/>
    </source>
</evidence>
<accession>A0A7J6VF71</accession>
<feature type="domain" description="Disease resistance protein winged helix" evidence="4">
    <location>
        <begin position="130"/>
        <end position="197"/>
    </location>
</feature>
<keyword evidence="2" id="KW-0611">Plant defense</keyword>
<evidence type="ECO:0000259" key="5">
    <source>
        <dbReference type="Pfam" id="PF23598"/>
    </source>
</evidence>
<feature type="compositionally biased region" description="Low complexity" evidence="3">
    <location>
        <begin position="810"/>
        <end position="839"/>
    </location>
</feature>
<evidence type="ECO:0000259" key="4">
    <source>
        <dbReference type="Pfam" id="PF23559"/>
    </source>
</evidence>
<dbReference type="Gene3D" id="1.10.10.10">
    <property type="entry name" value="Winged helix-like DNA-binding domain superfamily/Winged helix DNA-binding domain"/>
    <property type="match status" value="1"/>
</dbReference>
<feature type="compositionally biased region" description="Low complexity" evidence="3">
    <location>
        <begin position="785"/>
        <end position="797"/>
    </location>
</feature>
<dbReference type="Pfam" id="PF23559">
    <property type="entry name" value="WHD_DRP"/>
    <property type="match status" value="1"/>
</dbReference>
<evidence type="ECO:0000313" key="6">
    <source>
        <dbReference type="EMBL" id="KAF5182972.1"/>
    </source>
</evidence>
<dbReference type="Proteomes" id="UP000554482">
    <property type="component" value="Unassembled WGS sequence"/>
</dbReference>
<feature type="domain" description="Disease resistance R13L4/SHOC-2-like LRR" evidence="5">
    <location>
        <begin position="353"/>
        <end position="557"/>
    </location>
</feature>
<feature type="compositionally biased region" description="Low complexity" evidence="3">
    <location>
        <begin position="1040"/>
        <end position="1082"/>
    </location>
</feature>
<comment type="caution">
    <text evidence="6">The sequence shown here is derived from an EMBL/GenBank/DDBJ whole genome shotgun (WGS) entry which is preliminary data.</text>
</comment>
<sequence>MAAAASKFTKKPSNDPRQMIAEAREEIKSTYQCMLLSVMEQLEKLTQEADGISPGKDIEERIKTILENATGDSLDKKLKNIPIEAESTKDWQDLDPKLEKILEDTATAYKLADYEQLDESHKNCLLCLAIFPQDAIIQKRTVIYWWIGEGFVKETVDKTAEDVGEENFQKLLKDNWINAVNNKSSSNVREFKMDPWVRWLVIHRAREDNFFNLDDTGMPNSSPSKCLRHCLLNKSPPNLEQKESSHGGTNPSDKLEERNPSSTTRPSPKESNPSNQEGSTRSSRGGRNPSNKEVVFNVNAERLRAQDLFPTFKEMKSLVVMHLGRWQTSTEAAKRHIEFEDEETELLESLHKLSLPKLLRYLSFAGISRITELPTSVQKLSHLKILDLRSCQNLETLGEEMIFPKSLTHLDVSECYMLDHMPKGLGTLSQLEVLKGFIFGSLRSKDPCQLAELTKLKKLRKLSISIGDEAQIQPNDMTYLKDINGLRSLAITWALILPKDDEKTPKENWTADLLSYPPSLEKLDLRCVPDKTVWLKPSLKSLKKLYIRGGQVMVIDIKDESCREMDVEMIRLKFLKHLFQKWSEVKNYFPHLKYLEIHECPQLEDIPKLDKDNVWMEEPTQKIVPDTTVTSAPPSTDAITTTDDVSANPPANPSTSECPVVPPSASNVPTSKDASVGSQTSKADGATTTSGPPIETPTSISLPASTSKTQKSSSLGTTEVVDGLPDIPDRAPILTDNSSPTTNITSSSPAPAAPSGIAHSPSTTPTSSSLPTSAAVDPSVILDNPSSISTDTSTPTSAIPNEDTTLTTNPGTSSSQTPPHPTSPTTDAAHDTPTPTDPSNSLSSLDKGHVVSNSTSITPTSSPVAQNNASISTTMSSRDRDTSAAGTDTVVTNPTSTSKTPKSSSLSTEVVGPLDTPNRAPISTDNSSPTTNITSSSPAPAGLAHSTSTTPTSSSLATSAAVIPSAITDNPSCNSTNTSTPAPAIQSEDTTLTTPDISSSQTPLHPTSPTTDVAHDIPTPTDPSNSFSSLDKGHAVDDGTSISPTSSSSSVAQNNASISATVKDSSPASLSATATGTAASPA</sequence>
<dbReference type="InterPro" id="IPR036388">
    <property type="entry name" value="WH-like_DNA-bd_sf"/>
</dbReference>
<reference evidence="6 7" key="1">
    <citation type="submission" date="2020-06" db="EMBL/GenBank/DDBJ databases">
        <title>Transcriptomic and genomic resources for Thalictrum thalictroides and T. hernandezii: Facilitating candidate gene discovery in an emerging model plant lineage.</title>
        <authorList>
            <person name="Arias T."/>
            <person name="Riano-Pachon D.M."/>
            <person name="Di Stilio V.S."/>
        </authorList>
    </citation>
    <scope>NUCLEOTIDE SEQUENCE [LARGE SCALE GENOMIC DNA]</scope>
    <source>
        <strain evidence="7">cv. WT478/WT964</strain>
        <tissue evidence="6">Leaves</tissue>
    </source>
</reference>
<evidence type="ECO:0000313" key="7">
    <source>
        <dbReference type="Proteomes" id="UP000554482"/>
    </source>
</evidence>
<evidence type="ECO:0000256" key="3">
    <source>
        <dbReference type="SAM" id="MobiDB-lite"/>
    </source>
</evidence>
<feature type="region of interest" description="Disordered" evidence="3">
    <location>
        <begin position="618"/>
        <end position="1082"/>
    </location>
</feature>
<dbReference type="SUPFAM" id="SSF52047">
    <property type="entry name" value="RNI-like"/>
    <property type="match status" value="1"/>
</dbReference>
<dbReference type="Gene3D" id="3.80.10.10">
    <property type="entry name" value="Ribonuclease Inhibitor"/>
    <property type="match status" value="1"/>
</dbReference>
<dbReference type="InterPro" id="IPR058922">
    <property type="entry name" value="WHD_DRP"/>
</dbReference>
<feature type="compositionally biased region" description="Polar residues" evidence="3">
    <location>
        <begin position="260"/>
        <end position="291"/>
    </location>
</feature>
<dbReference type="InterPro" id="IPR044974">
    <property type="entry name" value="Disease_R_plants"/>
</dbReference>
<dbReference type="GO" id="GO:0098542">
    <property type="term" value="P:defense response to other organism"/>
    <property type="evidence" value="ECO:0007669"/>
    <property type="project" value="TreeGrafter"/>
</dbReference>
<dbReference type="EMBL" id="JABWDY010034066">
    <property type="protein sequence ID" value="KAF5182972.1"/>
    <property type="molecule type" value="Genomic_DNA"/>
</dbReference>
<feature type="compositionally biased region" description="Polar residues" evidence="3">
    <location>
        <begin position="627"/>
        <end position="645"/>
    </location>
</feature>
<feature type="compositionally biased region" description="Low complexity" evidence="3">
    <location>
        <begin position="889"/>
        <end position="908"/>
    </location>
</feature>
<feature type="compositionally biased region" description="Low complexity" evidence="3">
    <location>
        <begin position="850"/>
        <end position="876"/>
    </location>
</feature>
<feature type="compositionally biased region" description="Polar residues" evidence="3">
    <location>
        <begin position="967"/>
        <end position="1011"/>
    </location>
</feature>
<gene>
    <name evidence="6" type="ORF">FRX31_027441</name>
</gene>
<proteinExistence type="predicted"/>
<keyword evidence="7" id="KW-1185">Reference proteome</keyword>
<keyword evidence="1" id="KW-0677">Repeat</keyword>
<feature type="compositionally biased region" description="Low complexity" evidence="3">
    <location>
        <begin position="735"/>
        <end position="773"/>
    </location>
</feature>
<dbReference type="OrthoDB" id="1934998at2759"/>
<dbReference type="AlphaFoldDB" id="A0A7J6VF71"/>
<feature type="compositionally biased region" description="Low complexity" evidence="3">
    <location>
        <begin position="921"/>
        <end position="961"/>
    </location>
</feature>
<dbReference type="InterPro" id="IPR032675">
    <property type="entry name" value="LRR_dom_sf"/>
</dbReference>